<dbReference type="Gene3D" id="1.25.40.20">
    <property type="entry name" value="Ankyrin repeat-containing domain"/>
    <property type="match status" value="1"/>
</dbReference>
<evidence type="ECO:0000256" key="1">
    <source>
        <dbReference type="PROSITE-ProRule" id="PRU00023"/>
    </source>
</evidence>
<dbReference type="InterPro" id="IPR002110">
    <property type="entry name" value="Ankyrin_rpt"/>
</dbReference>
<dbReference type="Proteomes" id="UP000053201">
    <property type="component" value="Unassembled WGS sequence"/>
</dbReference>
<keyword evidence="1" id="KW-0040">ANK repeat</keyword>
<organism evidence="3 4">
    <name type="scientific">Spizellomyces punctatus (strain DAOM BR117)</name>
    <dbReference type="NCBI Taxonomy" id="645134"/>
    <lineage>
        <taxon>Eukaryota</taxon>
        <taxon>Fungi</taxon>
        <taxon>Fungi incertae sedis</taxon>
        <taxon>Chytridiomycota</taxon>
        <taxon>Chytridiomycota incertae sedis</taxon>
        <taxon>Chytridiomycetes</taxon>
        <taxon>Spizellomycetales</taxon>
        <taxon>Spizellomycetaceae</taxon>
        <taxon>Spizellomyces</taxon>
    </lineage>
</organism>
<dbReference type="AlphaFoldDB" id="A0A0L0HPD5"/>
<evidence type="ECO:0000313" key="3">
    <source>
        <dbReference type="EMBL" id="KND02830.1"/>
    </source>
</evidence>
<keyword evidence="4" id="KW-1185">Reference proteome</keyword>
<dbReference type="STRING" id="645134.A0A0L0HPD5"/>
<reference evidence="3 4" key="1">
    <citation type="submission" date="2009-08" db="EMBL/GenBank/DDBJ databases">
        <title>The Genome Sequence of Spizellomyces punctatus strain DAOM BR117.</title>
        <authorList>
            <consortium name="The Broad Institute Genome Sequencing Platform"/>
            <person name="Russ C."/>
            <person name="Cuomo C."/>
            <person name="Shea T."/>
            <person name="Young S.K."/>
            <person name="Zeng Q."/>
            <person name="Koehrsen M."/>
            <person name="Haas B."/>
            <person name="Borodovsky M."/>
            <person name="Guigo R."/>
            <person name="Alvarado L."/>
            <person name="Berlin A."/>
            <person name="Bochicchio J."/>
            <person name="Borenstein D."/>
            <person name="Chapman S."/>
            <person name="Chen Z."/>
            <person name="Engels R."/>
            <person name="Freedman E."/>
            <person name="Gellesch M."/>
            <person name="Goldberg J."/>
            <person name="Griggs A."/>
            <person name="Gujja S."/>
            <person name="Heiman D."/>
            <person name="Hepburn T."/>
            <person name="Howarth C."/>
            <person name="Jen D."/>
            <person name="Larson L."/>
            <person name="Lewis B."/>
            <person name="Mehta T."/>
            <person name="Park D."/>
            <person name="Pearson M."/>
            <person name="Roberts A."/>
            <person name="Saif S."/>
            <person name="Shenoy N."/>
            <person name="Sisk P."/>
            <person name="Stolte C."/>
            <person name="Sykes S."/>
            <person name="Thomson T."/>
            <person name="Walk T."/>
            <person name="White J."/>
            <person name="Yandava C."/>
            <person name="Burger G."/>
            <person name="Gray M.W."/>
            <person name="Holland P.W.H."/>
            <person name="King N."/>
            <person name="Lang F.B.F."/>
            <person name="Roger A.J."/>
            <person name="Ruiz-Trillo I."/>
            <person name="Lander E."/>
            <person name="Nusbaum C."/>
        </authorList>
    </citation>
    <scope>NUCLEOTIDE SEQUENCE [LARGE SCALE GENOMIC DNA]</scope>
    <source>
        <strain evidence="3 4">DAOM BR117</strain>
    </source>
</reference>
<accession>A0A0L0HPD5</accession>
<dbReference type="SMART" id="SM00248">
    <property type="entry name" value="ANK"/>
    <property type="match status" value="3"/>
</dbReference>
<dbReference type="OrthoDB" id="194358at2759"/>
<feature type="compositionally biased region" description="Polar residues" evidence="2">
    <location>
        <begin position="79"/>
        <end position="99"/>
    </location>
</feature>
<proteinExistence type="predicted"/>
<feature type="compositionally biased region" description="Low complexity" evidence="2">
    <location>
        <begin position="342"/>
        <end position="362"/>
    </location>
</feature>
<feature type="region of interest" description="Disordered" evidence="2">
    <location>
        <begin position="333"/>
        <end position="375"/>
    </location>
</feature>
<gene>
    <name evidence="3" type="ORF">SPPG_01910</name>
</gene>
<name>A0A0L0HPD5_SPIPD</name>
<dbReference type="GeneID" id="27685542"/>
<dbReference type="InParanoid" id="A0A0L0HPD5"/>
<dbReference type="RefSeq" id="XP_016610869.1">
    <property type="nucleotide sequence ID" value="XM_016750219.1"/>
</dbReference>
<feature type="region of interest" description="Disordered" evidence="2">
    <location>
        <begin position="129"/>
        <end position="171"/>
    </location>
</feature>
<dbReference type="InterPro" id="IPR036770">
    <property type="entry name" value="Ankyrin_rpt-contain_sf"/>
</dbReference>
<sequence length="425" mass="47053">MAANSDNGGKLALRKQLKKGFAQRLRSMSSPPPPLPINQSAPTSPKSLPASKAESPKLRPSSLIIPNGSQLYQLKRSASGPSTWGSMSRSRSPTKSANEVVSLADFRQGDVRAKHQRRILMALEKRQRAPTPMLEKGTKSKGNLWEKHKKDRSDPKKGVLSKLLKPKKRKRSQHTTFHLLNIAVHDHRMSQACSLLDEISPNMLHKTWAAETEKIFLLAMVNGMEPVCMLMLDKGYPPDVNAPVFSARCKSFHAPSYFMLALGLGLHTMVFRMIQNHRVKVNQSWYGLTALHIACCRGQVSMVRMLLEYGANPRKGLNIADYRLLVRLRNAQPKSTPSGLELPSTALSSSAPLPSSPLPAQRRLSRRKSTGQAAPPLETILPLDMAVMLHQQEVISFLLSRMKPSTLGAASLHLLKQANMNLGLE</sequence>
<protein>
    <submittedName>
        <fullName evidence="3">Uncharacterized protein</fullName>
    </submittedName>
</protein>
<dbReference type="Pfam" id="PF12796">
    <property type="entry name" value="Ank_2"/>
    <property type="match status" value="1"/>
</dbReference>
<dbReference type="EMBL" id="KQ257452">
    <property type="protein sequence ID" value="KND02830.1"/>
    <property type="molecule type" value="Genomic_DNA"/>
</dbReference>
<evidence type="ECO:0000313" key="4">
    <source>
        <dbReference type="Proteomes" id="UP000053201"/>
    </source>
</evidence>
<dbReference type="SUPFAM" id="SSF48403">
    <property type="entry name" value="Ankyrin repeat"/>
    <property type="match status" value="1"/>
</dbReference>
<evidence type="ECO:0000256" key="2">
    <source>
        <dbReference type="SAM" id="MobiDB-lite"/>
    </source>
</evidence>
<dbReference type="PROSITE" id="PS50297">
    <property type="entry name" value="ANK_REP_REGION"/>
    <property type="match status" value="1"/>
</dbReference>
<dbReference type="VEuPathDB" id="FungiDB:SPPG_01910"/>
<feature type="region of interest" description="Disordered" evidence="2">
    <location>
        <begin position="20"/>
        <end position="101"/>
    </location>
</feature>
<feature type="compositionally biased region" description="Basic and acidic residues" evidence="2">
    <location>
        <begin position="144"/>
        <end position="157"/>
    </location>
</feature>
<feature type="repeat" description="ANK" evidence="1">
    <location>
        <begin position="286"/>
        <end position="312"/>
    </location>
</feature>
<dbReference type="PROSITE" id="PS50088">
    <property type="entry name" value="ANK_REPEAT"/>
    <property type="match status" value="1"/>
</dbReference>